<evidence type="ECO:0000313" key="2">
    <source>
        <dbReference type="EMBL" id="GAA0185465.1"/>
    </source>
</evidence>
<name>A0AAV3RY53_LITER</name>
<gene>
    <name evidence="2" type="ORF">LIER_32753</name>
</gene>
<evidence type="ECO:0000256" key="1">
    <source>
        <dbReference type="SAM" id="MobiDB-lite"/>
    </source>
</evidence>
<keyword evidence="3" id="KW-1185">Reference proteome</keyword>
<comment type="caution">
    <text evidence="2">The sequence shown here is derived from an EMBL/GenBank/DDBJ whole genome shotgun (WGS) entry which is preliminary data.</text>
</comment>
<organism evidence="2 3">
    <name type="scientific">Lithospermum erythrorhizon</name>
    <name type="common">Purple gromwell</name>
    <name type="synonym">Lithospermum officinale var. erythrorhizon</name>
    <dbReference type="NCBI Taxonomy" id="34254"/>
    <lineage>
        <taxon>Eukaryota</taxon>
        <taxon>Viridiplantae</taxon>
        <taxon>Streptophyta</taxon>
        <taxon>Embryophyta</taxon>
        <taxon>Tracheophyta</taxon>
        <taxon>Spermatophyta</taxon>
        <taxon>Magnoliopsida</taxon>
        <taxon>eudicotyledons</taxon>
        <taxon>Gunneridae</taxon>
        <taxon>Pentapetalae</taxon>
        <taxon>asterids</taxon>
        <taxon>lamiids</taxon>
        <taxon>Boraginales</taxon>
        <taxon>Boraginaceae</taxon>
        <taxon>Boraginoideae</taxon>
        <taxon>Lithospermeae</taxon>
        <taxon>Lithospermum</taxon>
    </lineage>
</organism>
<dbReference type="PANTHER" id="PTHR35111:SF1">
    <property type="entry name" value="OS04G0115900 PROTEIN"/>
    <property type="match status" value="1"/>
</dbReference>
<proteinExistence type="predicted"/>
<dbReference type="PANTHER" id="PTHR35111">
    <property type="entry name" value="F10A5.9-RELATED"/>
    <property type="match status" value="1"/>
</dbReference>
<dbReference type="Proteomes" id="UP001454036">
    <property type="component" value="Unassembled WGS sequence"/>
</dbReference>
<dbReference type="AlphaFoldDB" id="A0AAV3RY53"/>
<reference evidence="2 3" key="1">
    <citation type="submission" date="2024-01" db="EMBL/GenBank/DDBJ databases">
        <title>The complete chloroplast genome sequence of Lithospermum erythrorhizon: insights into the phylogenetic relationship among Boraginaceae species and the maternal lineages of purple gromwells.</title>
        <authorList>
            <person name="Okada T."/>
            <person name="Watanabe K."/>
        </authorList>
    </citation>
    <scope>NUCLEOTIDE SEQUENCE [LARGE SCALE GENOMIC DNA]</scope>
</reference>
<feature type="compositionally biased region" description="Basic residues" evidence="1">
    <location>
        <begin position="21"/>
        <end position="30"/>
    </location>
</feature>
<accession>A0AAV3RY53</accession>
<feature type="region of interest" description="Disordered" evidence="1">
    <location>
        <begin position="1"/>
        <end position="36"/>
    </location>
</feature>
<sequence length="123" mass="14040">MENYSSKGKIRKNMSSLLARNRGRSTKKTNRMSSSPMSLLDRFREAVFRLIMVSALSSSTTHRGQRVDTRGSNNYYNCYKEEPHRSQDVADCIEFIKKSAYSNERCYSMGASPDEVVIPVPVM</sequence>
<dbReference type="EMBL" id="BAABME010012726">
    <property type="protein sequence ID" value="GAA0185465.1"/>
    <property type="molecule type" value="Genomic_DNA"/>
</dbReference>
<evidence type="ECO:0000313" key="3">
    <source>
        <dbReference type="Proteomes" id="UP001454036"/>
    </source>
</evidence>
<protein>
    <submittedName>
        <fullName evidence="2">Uncharacterized protein</fullName>
    </submittedName>
</protein>